<organism evidence="2 3">
    <name type="scientific">Delitschia confertaspora ATCC 74209</name>
    <dbReference type="NCBI Taxonomy" id="1513339"/>
    <lineage>
        <taxon>Eukaryota</taxon>
        <taxon>Fungi</taxon>
        <taxon>Dikarya</taxon>
        <taxon>Ascomycota</taxon>
        <taxon>Pezizomycotina</taxon>
        <taxon>Dothideomycetes</taxon>
        <taxon>Pleosporomycetidae</taxon>
        <taxon>Pleosporales</taxon>
        <taxon>Delitschiaceae</taxon>
        <taxon>Delitschia</taxon>
    </lineage>
</organism>
<keyword evidence="1" id="KW-0732">Signal</keyword>
<protein>
    <submittedName>
        <fullName evidence="2">Uncharacterized protein</fullName>
    </submittedName>
</protein>
<proteinExistence type="predicted"/>
<name>A0A9P4MUV6_9PLEO</name>
<sequence>MRAFFLVIQTSALLRSRALSGVNPKDTETSRLPSNIFSLLAEMKDWTKEKAAPLVVRKKKLTMRKEVPLSRQGCANGTQILTAQARKHRNLHWSSTCFSLPTPACSSKELPHLLDMLAIDNI</sequence>
<gene>
    <name evidence="2" type="ORF">GQ43DRAFT_262551</name>
</gene>
<dbReference type="AlphaFoldDB" id="A0A9P4MUV6"/>
<feature type="signal peptide" evidence="1">
    <location>
        <begin position="1"/>
        <end position="20"/>
    </location>
</feature>
<evidence type="ECO:0000313" key="2">
    <source>
        <dbReference type="EMBL" id="KAF2203452.1"/>
    </source>
</evidence>
<evidence type="ECO:0000313" key="3">
    <source>
        <dbReference type="Proteomes" id="UP000799536"/>
    </source>
</evidence>
<dbReference type="Proteomes" id="UP000799536">
    <property type="component" value="Unassembled WGS sequence"/>
</dbReference>
<keyword evidence="3" id="KW-1185">Reference proteome</keyword>
<accession>A0A9P4MUV6</accession>
<comment type="caution">
    <text evidence="2">The sequence shown here is derived from an EMBL/GenBank/DDBJ whole genome shotgun (WGS) entry which is preliminary data.</text>
</comment>
<feature type="chain" id="PRO_5040315910" evidence="1">
    <location>
        <begin position="21"/>
        <end position="122"/>
    </location>
</feature>
<reference evidence="2" key="1">
    <citation type="journal article" date="2020" name="Stud. Mycol.">
        <title>101 Dothideomycetes genomes: a test case for predicting lifestyles and emergence of pathogens.</title>
        <authorList>
            <person name="Haridas S."/>
            <person name="Albert R."/>
            <person name="Binder M."/>
            <person name="Bloem J."/>
            <person name="Labutti K."/>
            <person name="Salamov A."/>
            <person name="Andreopoulos B."/>
            <person name="Baker S."/>
            <person name="Barry K."/>
            <person name="Bills G."/>
            <person name="Bluhm B."/>
            <person name="Cannon C."/>
            <person name="Castanera R."/>
            <person name="Culley D."/>
            <person name="Daum C."/>
            <person name="Ezra D."/>
            <person name="Gonzalez J."/>
            <person name="Henrissat B."/>
            <person name="Kuo A."/>
            <person name="Liang C."/>
            <person name="Lipzen A."/>
            <person name="Lutzoni F."/>
            <person name="Magnuson J."/>
            <person name="Mondo S."/>
            <person name="Nolan M."/>
            <person name="Ohm R."/>
            <person name="Pangilinan J."/>
            <person name="Park H.-J."/>
            <person name="Ramirez L."/>
            <person name="Alfaro M."/>
            <person name="Sun H."/>
            <person name="Tritt A."/>
            <person name="Yoshinaga Y."/>
            <person name="Zwiers L.-H."/>
            <person name="Turgeon B."/>
            <person name="Goodwin S."/>
            <person name="Spatafora J."/>
            <person name="Crous P."/>
            <person name="Grigoriev I."/>
        </authorList>
    </citation>
    <scope>NUCLEOTIDE SEQUENCE</scope>
    <source>
        <strain evidence="2">ATCC 74209</strain>
    </source>
</reference>
<evidence type="ECO:0000256" key="1">
    <source>
        <dbReference type="SAM" id="SignalP"/>
    </source>
</evidence>
<dbReference type="EMBL" id="ML993902">
    <property type="protein sequence ID" value="KAF2203452.1"/>
    <property type="molecule type" value="Genomic_DNA"/>
</dbReference>